<dbReference type="OrthoDB" id="962998at2"/>
<name>A0A3P1CKL3_9BACT</name>
<organism evidence="1 2">
    <name type="scientific">Larkinella knui</name>
    <dbReference type="NCBI Taxonomy" id="2025310"/>
    <lineage>
        <taxon>Bacteria</taxon>
        <taxon>Pseudomonadati</taxon>
        <taxon>Bacteroidota</taxon>
        <taxon>Cytophagia</taxon>
        <taxon>Cytophagales</taxon>
        <taxon>Spirosomataceae</taxon>
        <taxon>Larkinella</taxon>
    </lineage>
</organism>
<gene>
    <name evidence="1" type="ORF">EHT87_14300</name>
</gene>
<dbReference type="RefSeq" id="WP_124907342.1">
    <property type="nucleotide sequence ID" value="NZ_RQJP01000003.1"/>
</dbReference>
<keyword evidence="2" id="KW-1185">Reference proteome</keyword>
<reference evidence="1 2" key="1">
    <citation type="submission" date="2018-11" db="EMBL/GenBank/DDBJ databases">
        <authorList>
            <person name="Zhou Z."/>
            <person name="Wang G."/>
        </authorList>
    </citation>
    <scope>NUCLEOTIDE SEQUENCE [LARGE SCALE GENOMIC DNA]</scope>
    <source>
        <strain evidence="1 2">KCTC42998</strain>
    </source>
</reference>
<sequence>MKVFDLSFDHTFGLVLDEVTPSETACRKPGVYLYWLSPTGWAGWLFEAFADSEKEVRALGSFRQAGLTRYTQKESAEVLTIRTRHLKKWQAEAIATVFESVAVFVLVHDDQDVTHKIPVEVPTGSFPVWKDANRLGRLEGRITLPARRSQRA</sequence>
<dbReference type="Proteomes" id="UP000274271">
    <property type="component" value="Unassembled WGS sequence"/>
</dbReference>
<evidence type="ECO:0000313" key="1">
    <source>
        <dbReference type="EMBL" id="RRB13444.1"/>
    </source>
</evidence>
<comment type="caution">
    <text evidence="1">The sequence shown here is derived from an EMBL/GenBank/DDBJ whole genome shotgun (WGS) entry which is preliminary data.</text>
</comment>
<evidence type="ECO:0000313" key="2">
    <source>
        <dbReference type="Proteomes" id="UP000274271"/>
    </source>
</evidence>
<dbReference type="EMBL" id="RQJP01000003">
    <property type="protein sequence ID" value="RRB13444.1"/>
    <property type="molecule type" value="Genomic_DNA"/>
</dbReference>
<dbReference type="AlphaFoldDB" id="A0A3P1CKL3"/>
<protein>
    <submittedName>
        <fullName evidence="1">Uncharacterized protein</fullName>
    </submittedName>
</protein>
<proteinExistence type="predicted"/>
<accession>A0A3P1CKL3</accession>